<accession>A0A1Q9E9Z9</accession>
<evidence type="ECO:0000313" key="3">
    <source>
        <dbReference type="Proteomes" id="UP000186817"/>
    </source>
</evidence>
<evidence type="ECO:0000256" key="1">
    <source>
        <dbReference type="SAM" id="MobiDB-lite"/>
    </source>
</evidence>
<feature type="region of interest" description="Disordered" evidence="1">
    <location>
        <begin position="1"/>
        <end position="124"/>
    </location>
</feature>
<dbReference type="EMBL" id="LSRX01000214">
    <property type="protein sequence ID" value="OLQ04264.1"/>
    <property type="molecule type" value="Genomic_DNA"/>
</dbReference>
<comment type="caution">
    <text evidence="2">The sequence shown here is derived from an EMBL/GenBank/DDBJ whole genome shotgun (WGS) entry which is preliminary data.</text>
</comment>
<proteinExistence type="predicted"/>
<reference evidence="2 3" key="1">
    <citation type="submission" date="2016-02" db="EMBL/GenBank/DDBJ databases">
        <title>Genome analysis of coral dinoflagellate symbionts highlights evolutionary adaptations to a symbiotic lifestyle.</title>
        <authorList>
            <person name="Aranda M."/>
            <person name="Li Y."/>
            <person name="Liew Y.J."/>
            <person name="Baumgarten S."/>
            <person name="Simakov O."/>
            <person name="Wilson M."/>
            <person name="Piel J."/>
            <person name="Ashoor H."/>
            <person name="Bougouffa S."/>
            <person name="Bajic V.B."/>
            <person name="Ryu T."/>
            <person name="Ravasi T."/>
            <person name="Bayer T."/>
            <person name="Micklem G."/>
            <person name="Kim H."/>
            <person name="Bhak J."/>
            <person name="Lajeunesse T.C."/>
            <person name="Voolstra C.R."/>
        </authorList>
    </citation>
    <scope>NUCLEOTIDE SEQUENCE [LARGE SCALE GENOMIC DNA]</scope>
    <source>
        <strain evidence="2 3">CCMP2467</strain>
    </source>
</reference>
<evidence type="ECO:0000313" key="2">
    <source>
        <dbReference type="EMBL" id="OLQ04264.1"/>
    </source>
</evidence>
<keyword evidence="3" id="KW-1185">Reference proteome</keyword>
<dbReference type="OMA" id="NGATAEC"/>
<gene>
    <name evidence="2" type="ORF">AK812_SmicGene12672</name>
</gene>
<dbReference type="OrthoDB" id="435750at2759"/>
<dbReference type="Proteomes" id="UP000186817">
    <property type="component" value="Unassembled WGS sequence"/>
</dbReference>
<name>A0A1Q9E9Z9_SYMMI</name>
<sequence length="493" mass="52649">MVARRPPRLPGREQRRWDDPDDSDGDEDEGQEKFHPQTDQGLNAEGSDTDEDFKGSDSEGEKAEDGGLASLGGLEAFTRKRPKKQERSDEGLWDPLADLGPRKKQKGPGPKAAASSGRVSGPPEGTAVILQGLSKAPQLNGKSGTVAGNVDGATGRCPVLLIDGSVKSLKVENLRQVLTGTIVRLKGLQAAGELNGATAECGPLDLASERYSVILADGKETVKKVKEVNLEKVGQYLQLRKYLASQSKPFTWKDAIQKGKEREQSWSSRLTLFKELGLPAPRFLPGQDLAAAKDAAPAAIAADSLPLTEEGRLACRLLAVSTERDEGSPAKAPQQELRRLAALAKAVQKRDDTNTPTYFLLPGLCTEALPCARSSATLAWPMYLQLCQALVCLESAHHAHKAWCRAEQLIASQVLSQPVYLLSEAGVKASKATGAAADSGEGSWLLSDCPEVLSAGAPGDGQLLPAERPLLEQICGVLPGGWRKGARLTCYRL</sequence>
<dbReference type="AlphaFoldDB" id="A0A1Q9E9Z9"/>
<feature type="compositionally biased region" description="Basic and acidic residues" evidence="1">
    <location>
        <begin position="52"/>
        <end position="65"/>
    </location>
</feature>
<protein>
    <submittedName>
        <fullName evidence="2">Uncharacterized protein</fullName>
    </submittedName>
</protein>
<feature type="compositionally biased region" description="Acidic residues" evidence="1">
    <location>
        <begin position="19"/>
        <end position="30"/>
    </location>
</feature>
<organism evidence="2 3">
    <name type="scientific">Symbiodinium microadriaticum</name>
    <name type="common">Dinoflagellate</name>
    <name type="synonym">Zooxanthella microadriatica</name>
    <dbReference type="NCBI Taxonomy" id="2951"/>
    <lineage>
        <taxon>Eukaryota</taxon>
        <taxon>Sar</taxon>
        <taxon>Alveolata</taxon>
        <taxon>Dinophyceae</taxon>
        <taxon>Suessiales</taxon>
        <taxon>Symbiodiniaceae</taxon>
        <taxon>Symbiodinium</taxon>
    </lineage>
</organism>